<evidence type="ECO:0008006" key="3">
    <source>
        <dbReference type="Google" id="ProtNLM"/>
    </source>
</evidence>
<dbReference type="OrthoDB" id="3139566at2759"/>
<accession>A0A6A4GMY6</accession>
<proteinExistence type="predicted"/>
<dbReference type="EMBL" id="ML769823">
    <property type="protein sequence ID" value="KAE9387101.1"/>
    <property type="molecule type" value="Genomic_DNA"/>
</dbReference>
<reference evidence="1" key="1">
    <citation type="journal article" date="2019" name="Environ. Microbiol.">
        <title>Fungal ecological strategies reflected in gene transcription - a case study of two litter decomposers.</title>
        <authorList>
            <person name="Barbi F."/>
            <person name="Kohler A."/>
            <person name="Barry K."/>
            <person name="Baskaran P."/>
            <person name="Daum C."/>
            <person name="Fauchery L."/>
            <person name="Ihrmark K."/>
            <person name="Kuo A."/>
            <person name="LaButti K."/>
            <person name="Lipzen A."/>
            <person name="Morin E."/>
            <person name="Grigoriev I.V."/>
            <person name="Henrissat B."/>
            <person name="Lindahl B."/>
            <person name="Martin F."/>
        </authorList>
    </citation>
    <scope>NUCLEOTIDE SEQUENCE</scope>
    <source>
        <strain evidence="1">JB14</strain>
    </source>
</reference>
<dbReference type="Proteomes" id="UP000799118">
    <property type="component" value="Unassembled WGS sequence"/>
</dbReference>
<dbReference type="AlphaFoldDB" id="A0A6A4GMY6"/>
<organism evidence="1 2">
    <name type="scientific">Gymnopus androsaceus JB14</name>
    <dbReference type="NCBI Taxonomy" id="1447944"/>
    <lineage>
        <taxon>Eukaryota</taxon>
        <taxon>Fungi</taxon>
        <taxon>Dikarya</taxon>
        <taxon>Basidiomycota</taxon>
        <taxon>Agaricomycotina</taxon>
        <taxon>Agaricomycetes</taxon>
        <taxon>Agaricomycetidae</taxon>
        <taxon>Agaricales</taxon>
        <taxon>Marasmiineae</taxon>
        <taxon>Omphalotaceae</taxon>
        <taxon>Gymnopus</taxon>
    </lineage>
</organism>
<evidence type="ECO:0000313" key="2">
    <source>
        <dbReference type="Proteomes" id="UP000799118"/>
    </source>
</evidence>
<sequence length="177" mass="20879">MFKHRIAHYTSTLCAVCVAWRKAAHLDTRLWSKLCLSLERYQTPVIPELGWVKEWINVCPWTCISTSTLYPVFLRLYPTNSWRPFWSSATKSDCLILRGIYHSSFLFSVYLTHPFLNWKRCISKSHPFPLVLGIPWIWTWPTIRSLSKSRHSLEHPNYNVLNSLKKTLSNPILNQFQ</sequence>
<keyword evidence="2" id="KW-1185">Reference proteome</keyword>
<name>A0A6A4GMY6_9AGAR</name>
<gene>
    <name evidence="1" type="ORF">BT96DRAFT_496299</name>
</gene>
<protein>
    <recommendedName>
        <fullName evidence="3">F-box domain-containing protein</fullName>
    </recommendedName>
</protein>
<evidence type="ECO:0000313" key="1">
    <source>
        <dbReference type="EMBL" id="KAE9387101.1"/>
    </source>
</evidence>